<dbReference type="Proteomes" id="UP001159363">
    <property type="component" value="Chromosome 1"/>
</dbReference>
<evidence type="ECO:0000313" key="3">
    <source>
        <dbReference type="Proteomes" id="UP001159363"/>
    </source>
</evidence>
<comment type="caution">
    <text evidence="2">The sequence shown here is derived from an EMBL/GenBank/DDBJ whole genome shotgun (WGS) entry which is preliminary data.</text>
</comment>
<proteinExistence type="predicted"/>
<feature type="compositionally biased region" description="Polar residues" evidence="1">
    <location>
        <begin position="42"/>
        <end position="57"/>
    </location>
</feature>
<reference evidence="2 3" key="1">
    <citation type="submission" date="2023-02" db="EMBL/GenBank/DDBJ databases">
        <title>LHISI_Scaffold_Assembly.</title>
        <authorList>
            <person name="Stuart O.P."/>
            <person name="Cleave R."/>
            <person name="Magrath M.J.L."/>
            <person name="Mikheyev A.S."/>
        </authorList>
    </citation>
    <scope>NUCLEOTIDE SEQUENCE [LARGE SCALE GENOMIC DNA]</scope>
    <source>
        <strain evidence="2">Daus_M_001</strain>
        <tissue evidence="2">Leg muscle</tissue>
    </source>
</reference>
<gene>
    <name evidence="2" type="ORF">PR048_001217</name>
</gene>
<name>A0ABQ9IGS3_9NEOP</name>
<accession>A0ABQ9IGS3</accession>
<feature type="compositionally biased region" description="Basic and acidic residues" evidence="1">
    <location>
        <begin position="30"/>
        <end position="41"/>
    </location>
</feature>
<dbReference type="EMBL" id="JARBHB010000001">
    <property type="protein sequence ID" value="KAJ8895877.1"/>
    <property type="molecule type" value="Genomic_DNA"/>
</dbReference>
<organism evidence="2 3">
    <name type="scientific">Dryococelus australis</name>
    <dbReference type="NCBI Taxonomy" id="614101"/>
    <lineage>
        <taxon>Eukaryota</taxon>
        <taxon>Metazoa</taxon>
        <taxon>Ecdysozoa</taxon>
        <taxon>Arthropoda</taxon>
        <taxon>Hexapoda</taxon>
        <taxon>Insecta</taxon>
        <taxon>Pterygota</taxon>
        <taxon>Neoptera</taxon>
        <taxon>Polyneoptera</taxon>
        <taxon>Phasmatodea</taxon>
        <taxon>Verophasmatodea</taxon>
        <taxon>Anareolatae</taxon>
        <taxon>Phasmatidae</taxon>
        <taxon>Eurycanthinae</taxon>
        <taxon>Dryococelus</taxon>
    </lineage>
</organism>
<sequence length="198" mass="22116">MTEGLNSPIKRYALKPTASYNNGAGNRPPPRKDTGRDRDTRSTPADTNNSGENPQGETRQRQGPPHPCKYCPGGYDKSKGPVDGKLANGMAKLDVYYPRRKECHVILTPPAVGQETTPPQQIILQQIEEPAHQMIRIPVLLNNRRCVALVDTAVSHNFIRGEFWYTSPPIIIQGKPLDRQLSLSRVETWRPPPQPPQP</sequence>
<evidence type="ECO:0000256" key="1">
    <source>
        <dbReference type="SAM" id="MobiDB-lite"/>
    </source>
</evidence>
<protein>
    <submittedName>
        <fullName evidence="2">Uncharacterized protein</fullName>
    </submittedName>
</protein>
<feature type="region of interest" description="Disordered" evidence="1">
    <location>
        <begin position="1"/>
        <end position="74"/>
    </location>
</feature>
<evidence type="ECO:0000313" key="2">
    <source>
        <dbReference type="EMBL" id="KAJ8895877.1"/>
    </source>
</evidence>
<keyword evidence="3" id="KW-1185">Reference proteome</keyword>